<evidence type="ECO:0000259" key="11">
    <source>
        <dbReference type="Pfam" id="PF00465"/>
    </source>
</evidence>
<dbReference type="RefSeq" id="WP_008211026.1">
    <property type="nucleotide sequence ID" value="NZ_JH414924.1"/>
</dbReference>
<dbReference type="EC" id="1.1.1.6" evidence="6"/>
<dbReference type="PIRSF" id="PIRSF000112">
    <property type="entry name" value="Glycerol_dehydrogenase"/>
    <property type="match status" value="1"/>
</dbReference>
<comment type="pathway">
    <text evidence="5">Polyol metabolism; glycerol fermentation; glycerone phosphate from glycerol (oxidative route): step 1/2.</text>
</comment>
<keyword evidence="4 10" id="KW-0520">NAD</keyword>
<proteinExistence type="inferred from homology"/>
<dbReference type="Proteomes" id="UP000004625">
    <property type="component" value="Unassembled WGS sequence"/>
</dbReference>
<evidence type="ECO:0000313" key="13">
    <source>
        <dbReference type="Proteomes" id="UP000004625"/>
    </source>
</evidence>
<dbReference type="CDD" id="cd08172">
    <property type="entry name" value="GlyDH-like"/>
    <property type="match status" value="1"/>
</dbReference>
<dbReference type="EMBL" id="AGEY01000026">
    <property type="protein sequence ID" value="EHM00400.1"/>
    <property type="molecule type" value="Genomic_DNA"/>
</dbReference>
<evidence type="ECO:0000313" key="12">
    <source>
        <dbReference type="EMBL" id="EHM00400.1"/>
    </source>
</evidence>
<keyword evidence="13" id="KW-1185">Reference proteome</keyword>
<organism evidence="12 13">
    <name type="scientific">Lentilactobacillus parafarraginis F0439</name>
    <dbReference type="NCBI Taxonomy" id="797515"/>
    <lineage>
        <taxon>Bacteria</taxon>
        <taxon>Bacillati</taxon>
        <taxon>Bacillota</taxon>
        <taxon>Bacilli</taxon>
        <taxon>Lactobacillales</taxon>
        <taxon>Lactobacillaceae</taxon>
        <taxon>Lentilactobacillus</taxon>
    </lineage>
</organism>
<protein>
    <recommendedName>
        <fullName evidence="7">Glycerol dehydrogenase</fullName>
        <ecNumber evidence="6">1.1.1.6</ecNumber>
    </recommendedName>
</protein>
<feature type="binding site" evidence="9">
    <location>
        <position position="170"/>
    </location>
    <ligand>
        <name>glycerol</name>
        <dbReference type="ChEBI" id="CHEBI:17754"/>
    </ligand>
</feature>
<keyword evidence="3" id="KW-0560">Oxidoreductase</keyword>
<feature type="domain" description="Alcohol dehydrogenase iron-type/glycerol dehydrogenase GldA" evidence="11">
    <location>
        <begin position="10"/>
        <end position="153"/>
    </location>
</feature>
<feature type="binding site" evidence="10">
    <location>
        <position position="129"/>
    </location>
    <ligand>
        <name>NAD(+)</name>
        <dbReference type="ChEBI" id="CHEBI:57540"/>
    </ligand>
</feature>
<evidence type="ECO:0000256" key="4">
    <source>
        <dbReference type="ARBA" id="ARBA00023027"/>
    </source>
</evidence>
<evidence type="ECO:0000256" key="8">
    <source>
        <dbReference type="ARBA" id="ARBA00049006"/>
    </source>
</evidence>
<dbReference type="HOGENOM" id="CLU_044754_2_0_9"/>
<evidence type="ECO:0000256" key="1">
    <source>
        <dbReference type="ARBA" id="ARBA00007358"/>
    </source>
</evidence>
<comment type="similarity">
    <text evidence="1">Belongs to the iron-containing alcohol dehydrogenase family.</text>
</comment>
<evidence type="ECO:0000256" key="5">
    <source>
        <dbReference type="ARBA" id="ARBA00037918"/>
    </source>
</evidence>
<keyword evidence="9" id="KW-0862">Zinc</keyword>
<gene>
    <name evidence="12" type="ORF">HMPREF9103_00530</name>
</gene>
<evidence type="ECO:0000256" key="9">
    <source>
        <dbReference type="PIRSR" id="PIRSR000112-1"/>
    </source>
</evidence>
<feature type="binding site" evidence="10">
    <location>
        <begin position="92"/>
        <end position="96"/>
    </location>
    <ligand>
        <name>NAD(+)</name>
        <dbReference type="ChEBI" id="CHEBI:57540"/>
    </ligand>
</feature>
<dbReference type="GO" id="GO:0046872">
    <property type="term" value="F:metal ion binding"/>
    <property type="evidence" value="ECO:0007669"/>
    <property type="project" value="UniProtKB-KW"/>
</dbReference>
<dbReference type="PANTHER" id="PTHR43616:SF5">
    <property type="entry name" value="GLYCEROL DEHYDROGENASE 1"/>
    <property type="match status" value="1"/>
</dbReference>
<sequence>MAWTPVRLSPVEYVNEPGILMQLNQIIVDKGYQRPIILTDNTVIKATSAYLPKGFYDHHDVIIFNGNCTYPEAERIQSLIKNSDVLIALGGGQLLDTAKNVADKLRIDLINVPTIPSNCASITTKSMVYSEGSHEMIGRQRHPVAVQLVLVDPTLLRHSPTNYLLSGIGDTLAKWYEIRRRLNVAEAQGAILDIARKTIEISRDRTLAIRNLDQIDDKTFSNLLDTIFLVAASVDGFAAARGRSVAAHSFHNGYLKVTDHPQKTHGEIVALGILVQLAIEGETDELIKLIAFYRRIGLPYQLSDLGLAPNTSDIQTIAADMVKPDNARIQTVFHNLTQQTVTNAINSLGGDVAHAISTV</sequence>
<dbReference type="PANTHER" id="PTHR43616">
    <property type="entry name" value="GLYCEROL DEHYDROGENASE"/>
    <property type="match status" value="1"/>
</dbReference>
<comment type="caution">
    <text evidence="12">The sequence shown here is derived from an EMBL/GenBank/DDBJ whole genome shotgun (WGS) entry which is preliminary data.</text>
</comment>
<dbReference type="Gene3D" id="1.20.1090.10">
    <property type="entry name" value="Dehydroquinate synthase-like - alpha domain"/>
    <property type="match status" value="1"/>
</dbReference>
<name>G9ZLD2_9LACO</name>
<keyword evidence="2 9" id="KW-0479">Metal-binding</keyword>
<evidence type="ECO:0000256" key="2">
    <source>
        <dbReference type="ARBA" id="ARBA00022723"/>
    </source>
</evidence>
<dbReference type="PROSITE" id="PS00913">
    <property type="entry name" value="ADH_IRON_1"/>
    <property type="match status" value="1"/>
</dbReference>
<dbReference type="GO" id="GO:0008888">
    <property type="term" value="F:glycerol dehydrogenase (NAD+) activity"/>
    <property type="evidence" value="ECO:0007669"/>
    <property type="project" value="UniProtKB-EC"/>
</dbReference>
<dbReference type="eggNOG" id="COG0371">
    <property type="taxonomic scope" value="Bacteria"/>
</dbReference>
<dbReference type="Gene3D" id="3.40.50.1970">
    <property type="match status" value="1"/>
</dbReference>
<evidence type="ECO:0000256" key="7">
    <source>
        <dbReference type="ARBA" id="ARBA00040132"/>
    </source>
</evidence>
<accession>G9ZLD2</accession>
<comment type="catalytic activity">
    <reaction evidence="8">
        <text>glycerol + NAD(+) = dihydroxyacetone + NADH + H(+)</text>
        <dbReference type="Rhea" id="RHEA:13769"/>
        <dbReference type="ChEBI" id="CHEBI:15378"/>
        <dbReference type="ChEBI" id="CHEBI:16016"/>
        <dbReference type="ChEBI" id="CHEBI:17754"/>
        <dbReference type="ChEBI" id="CHEBI:57540"/>
        <dbReference type="ChEBI" id="CHEBI:57945"/>
        <dbReference type="EC" id="1.1.1.6"/>
    </reaction>
</comment>
<feature type="binding site" evidence="10">
    <location>
        <position position="123"/>
    </location>
    <ligand>
        <name>NAD(+)</name>
        <dbReference type="ChEBI" id="CHEBI:57540"/>
    </ligand>
</feature>
<feature type="binding site" evidence="9">
    <location>
        <position position="265"/>
    </location>
    <ligand>
        <name>glycerol</name>
        <dbReference type="ChEBI" id="CHEBI:17754"/>
    </ligand>
</feature>
<feature type="binding site" evidence="9">
    <location>
        <position position="248"/>
    </location>
    <ligand>
        <name>glycerol</name>
        <dbReference type="ChEBI" id="CHEBI:17754"/>
    </ligand>
</feature>
<dbReference type="STRING" id="797515.HMPREF9103_00530"/>
<evidence type="ECO:0000256" key="10">
    <source>
        <dbReference type="PIRSR" id="PIRSR000112-3"/>
    </source>
</evidence>
<dbReference type="Pfam" id="PF00465">
    <property type="entry name" value="Fe-ADH"/>
    <property type="match status" value="1"/>
</dbReference>
<dbReference type="InterPro" id="IPR016205">
    <property type="entry name" value="Glycerol_DH"/>
</dbReference>
<dbReference type="PATRIC" id="fig|797515.3.peg.491"/>
<reference evidence="12 13" key="1">
    <citation type="submission" date="2011-09" db="EMBL/GenBank/DDBJ databases">
        <authorList>
            <person name="Weinstock G."/>
            <person name="Sodergren E."/>
            <person name="Clifton S."/>
            <person name="Fulton L."/>
            <person name="Fulton B."/>
            <person name="Courtney L."/>
            <person name="Fronick C."/>
            <person name="Harrison M."/>
            <person name="Strong C."/>
            <person name="Farmer C."/>
            <person name="Delahaunty K."/>
            <person name="Markovic C."/>
            <person name="Hall O."/>
            <person name="Minx P."/>
            <person name="Tomlinson C."/>
            <person name="Mitreva M."/>
            <person name="Hou S."/>
            <person name="Chen J."/>
            <person name="Wollam A."/>
            <person name="Pepin K.H."/>
            <person name="Johnson M."/>
            <person name="Bhonagiri V."/>
            <person name="Zhang X."/>
            <person name="Suruliraj S."/>
            <person name="Warren W."/>
            <person name="Chinwalla A."/>
            <person name="Mardis E.R."/>
            <person name="Wilson R.K."/>
        </authorList>
    </citation>
    <scope>NUCLEOTIDE SEQUENCE [LARGE SCALE GENOMIC DNA]</scope>
    <source>
        <strain evidence="12 13">F0439</strain>
    </source>
</reference>
<evidence type="ECO:0000256" key="6">
    <source>
        <dbReference type="ARBA" id="ARBA00039147"/>
    </source>
</evidence>
<comment type="cofactor">
    <cofactor evidence="9">
        <name>Zn(2+)</name>
        <dbReference type="ChEBI" id="CHEBI:29105"/>
    </cofactor>
    <text evidence="9">Binds 1 zinc ion per subunit.</text>
</comment>
<dbReference type="InterPro" id="IPR001670">
    <property type="entry name" value="ADH_Fe/GldA"/>
</dbReference>
<dbReference type="SUPFAM" id="SSF56796">
    <property type="entry name" value="Dehydroquinate synthase-like"/>
    <property type="match status" value="1"/>
</dbReference>
<feature type="binding site" evidence="10">
    <location>
        <begin position="114"/>
        <end position="117"/>
    </location>
    <ligand>
        <name>NAD(+)</name>
        <dbReference type="ChEBI" id="CHEBI:57540"/>
    </ligand>
</feature>
<evidence type="ECO:0000256" key="3">
    <source>
        <dbReference type="ARBA" id="ARBA00023002"/>
    </source>
</evidence>
<dbReference type="AlphaFoldDB" id="G9ZLD2"/>
<dbReference type="InterPro" id="IPR018211">
    <property type="entry name" value="ADH_Fe_CS"/>
</dbReference>